<dbReference type="PROSITE" id="PS51257">
    <property type="entry name" value="PROKAR_LIPOPROTEIN"/>
    <property type="match status" value="1"/>
</dbReference>
<dbReference type="Gene3D" id="2.40.50.870">
    <property type="entry name" value="Protein of unknown function (DUF3299)"/>
    <property type="match status" value="1"/>
</dbReference>
<evidence type="ECO:0008006" key="5">
    <source>
        <dbReference type="Google" id="ProtNLM"/>
    </source>
</evidence>
<reference evidence="3 4" key="1">
    <citation type="submission" date="2019-03" db="EMBL/GenBank/DDBJ databases">
        <title>Genomic Encyclopedia of Type Strains, Phase IV (KMG-IV): sequencing the most valuable type-strain genomes for metagenomic binning, comparative biology and taxonomic classification.</title>
        <authorList>
            <person name="Goeker M."/>
        </authorList>
    </citation>
    <scope>NUCLEOTIDE SEQUENCE [LARGE SCALE GENOMIC DNA]</scope>
    <source>
        <strain evidence="3 4">DSM 24830</strain>
    </source>
</reference>
<dbReference type="AlphaFoldDB" id="A0A4R1EU40"/>
<feature type="compositionally biased region" description="Polar residues" evidence="1">
    <location>
        <begin position="75"/>
        <end position="96"/>
    </location>
</feature>
<dbReference type="EMBL" id="SMFQ01000004">
    <property type="protein sequence ID" value="TCJ85177.1"/>
    <property type="molecule type" value="Genomic_DNA"/>
</dbReference>
<gene>
    <name evidence="3" type="ORF">EV695_3143</name>
</gene>
<feature type="compositionally biased region" description="Basic and acidic residues" evidence="1">
    <location>
        <begin position="44"/>
        <end position="66"/>
    </location>
</feature>
<proteinExistence type="predicted"/>
<feature type="signal peptide" evidence="2">
    <location>
        <begin position="1"/>
        <end position="27"/>
    </location>
</feature>
<feature type="chain" id="PRO_5020364156" description="DUF3299 domain-containing protein" evidence="2">
    <location>
        <begin position="28"/>
        <end position="251"/>
    </location>
</feature>
<dbReference type="InterPro" id="IPR021727">
    <property type="entry name" value="DUF3299"/>
</dbReference>
<dbReference type="Pfam" id="PF11736">
    <property type="entry name" value="DUF3299"/>
    <property type="match status" value="1"/>
</dbReference>
<dbReference type="RefSeq" id="WP_131906881.1">
    <property type="nucleotide sequence ID" value="NZ_BAAAFU010000001.1"/>
</dbReference>
<organism evidence="3 4">
    <name type="scientific">Cocleimonas flava</name>
    <dbReference type="NCBI Taxonomy" id="634765"/>
    <lineage>
        <taxon>Bacteria</taxon>
        <taxon>Pseudomonadati</taxon>
        <taxon>Pseudomonadota</taxon>
        <taxon>Gammaproteobacteria</taxon>
        <taxon>Thiotrichales</taxon>
        <taxon>Thiotrichaceae</taxon>
        <taxon>Cocleimonas</taxon>
    </lineage>
</organism>
<dbReference type="OrthoDB" id="9784998at2"/>
<feature type="region of interest" description="Disordered" evidence="1">
    <location>
        <begin position="30"/>
        <end position="96"/>
    </location>
</feature>
<dbReference type="Proteomes" id="UP000294887">
    <property type="component" value="Unassembled WGS sequence"/>
</dbReference>
<feature type="compositionally biased region" description="Polar residues" evidence="1">
    <location>
        <begin position="31"/>
        <end position="43"/>
    </location>
</feature>
<accession>A0A4R1EU40</accession>
<evidence type="ECO:0000313" key="4">
    <source>
        <dbReference type="Proteomes" id="UP000294887"/>
    </source>
</evidence>
<evidence type="ECO:0000256" key="2">
    <source>
        <dbReference type="SAM" id="SignalP"/>
    </source>
</evidence>
<sequence length="251" mass="27338">MFKNNQLSSILAVSFLTLLLSACGEEAADSVSKNTEQQTTSAESKVDTAKTAEAKTKDKDTTKEETIVPLVADTTPETTNKSDTEETANAKQQDSNAVETISWDKLIPESYDPSVIIDKYSEELESLTDDDPKAMELYGKIQAELDNAPVNMSLDGKTIKMPGFIAPLENNNGIISEFLLVPYFGACIHVPAPPINQTVMIKAKNGQGIKSEESSLPIWITGKLKAVEERTSIGAAGYRIENAQIEPYTEE</sequence>
<comment type="caution">
    <text evidence="3">The sequence shown here is derived from an EMBL/GenBank/DDBJ whole genome shotgun (WGS) entry which is preliminary data.</text>
</comment>
<name>A0A4R1EU40_9GAMM</name>
<evidence type="ECO:0000256" key="1">
    <source>
        <dbReference type="SAM" id="MobiDB-lite"/>
    </source>
</evidence>
<keyword evidence="2" id="KW-0732">Signal</keyword>
<protein>
    <recommendedName>
        <fullName evidence="5">DUF3299 domain-containing protein</fullName>
    </recommendedName>
</protein>
<keyword evidence="4" id="KW-1185">Reference proteome</keyword>
<evidence type="ECO:0000313" key="3">
    <source>
        <dbReference type="EMBL" id="TCJ85177.1"/>
    </source>
</evidence>